<dbReference type="CDD" id="cd07769">
    <property type="entry name" value="ASKHA_NBD_FGGY_GK"/>
    <property type="match status" value="1"/>
</dbReference>
<evidence type="ECO:0000259" key="7">
    <source>
        <dbReference type="Pfam" id="PF00370"/>
    </source>
</evidence>
<dbReference type="EMBL" id="JBHTEE010000001">
    <property type="protein sequence ID" value="MFC7605140.1"/>
    <property type="molecule type" value="Genomic_DNA"/>
</dbReference>
<dbReference type="Pfam" id="PF00370">
    <property type="entry name" value="FGGY_N"/>
    <property type="match status" value="1"/>
</dbReference>
<protein>
    <recommendedName>
        <fullName evidence="6">ATP:glycerol 3-phosphotransferase</fullName>
    </recommendedName>
</protein>
<evidence type="ECO:0000313" key="9">
    <source>
        <dbReference type="EMBL" id="MFC7605140.1"/>
    </source>
</evidence>
<evidence type="ECO:0000256" key="3">
    <source>
        <dbReference type="ARBA" id="ARBA00022741"/>
    </source>
</evidence>
<proteinExistence type="inferred from homology"/>
<gene>
    <name evidence="9" type="ORF">ACFQVD_34025</name>
</gene>
<dbReference type="PANTHER" id="PTHR10196">
    <property type="entry name" value="SUGAR KINASE"/>
    <property type="match status" value="1"/>
</dbReference>
<evidence type="ECO:0000256" key="4">
    <source>
        <dbReference type="ARBA" id="ARBA00022777"/>
    </source>
</evidence>
<organism evidence="9 10">
    <name type="scientific">Streptosporangium amethystogenes subsp. fukuiense</name>
    <dbReference type="NCBI Taxonomy" id="698418"/>
    <lineage>
        <taxon>Bacteria</taxon>
        <taxon>Bacillati</taxon>
        <taxon>Actinomycetota</taxon>
        <taxon>Actinomycetes</taxon>
        <taxon>Streptosporangiales</taxon>
        <taxon>Streptosporangiaceae</taxon>
        <taxon>Streptosporangium</taxon>
    </lineage>
</organism>
<dbReference type="GO" id="GO:0016301">
    <property type="term" value="F:kinase activity"/>
    <property type="evidence" value="ECO:0007669"/>
    <property type="project" value="UniProtKB-KW"/>
</dbReference>
<feature type="domain" description="Carbohydrate kinase FGGY N-terminal" evidence="7">
    <location>
        <begin position="14"/>
        <end position="252"/>
    </location>
</feature>
<dbReference type="RefSeq" id="WP_343963215.1">
    <property type="nucleotide sequence ID" value="NZ_BAAAGK010000016.1"/>
</dbReference>
<keyword evidence="10" id="KW-1185">Reference proteome</keyword>
<dbReference type="Proteomes" id="UP001596514">
    <property type="component" value="Unassembled WGS sequence"/>
</dbReference>
<dbReference type="Gene3D" id="3.30.420.40">
    <property type="match status" value="2"/>
</dbReference>
<reference evidence="10" key="1">
    <citation type="journal article" date="2019" name="Int. J. Syst. Evol. Microbiol.">
        <title>The Global Catalogue of Microorganisms (GCM) 10K type strain sequencing project: providing services to taxonomists for standard genome sequencing and annotation.</title>
        <authorList>
            <consortium name="The Broad Institute Genomics Platform"/>
            <consortium name="The Broad Institute Genome Sequencing Center for Infectious Disease"/>
            <person name="Wu L."/>
            <person name="Ma J."/>
        </authorList>
    </citation>
    <scope>NUCLEOTIDE SEQUENCE [LARGE SCALE GENOMIC DNA]</scope>
    <source>
        <strain evidence="10">JCM 10083</strain>
    </source>
</reference>
<accession>A0ABW2T8W8</accession>
<keyword evidence="2" id="KW-0808">Transferase</keyword>
<evidence type="ECO:0000256" key="2">
    <source>
        <dbReference type="ARBA" id="ARBA00022679"/>
    </source>
</evidence>
<dbReference type="PANTHER" id="PTHR10196:SF69">
    <property type="entry name" value="GLYCEROL KINASE"/>
    <property type="match status" value="1"/>
</dbReference>
<evidence type="ECO:0000256" key="6">
    <source>
        <dbReference type="ARBA" id="ARBA00043149"/>
    </source>
</evidence>
<evidence type="ECO:0000256" key="1">
    <source>
        <dbReference type="ARBA" id="ARBA00009156"/>
    </source>
</evidence>
<dbReference type="InterPro" id="IPR018484">
    <property type="entry name" value="FGGY_N"/>
</dbReference>
<dbReference type="PROSITE" id="PS00933">
    <property type="entry name" value="FGGY_KINASES_1"/>
    <property type="match status" value="1"/>
</dbReference>
<keyword evidence="3" id="KW-0547">Nucleotide-binding</keyword>
<dbReference type="PIRSF" id="PIRSF000538">
    <property type="entry name" value="GlpK"/>
    <property type="match status" value="1"/>
</dbReference>
<dbReference type="Pfam" id="PF02782">
    <property type="entry name" value="FGGY_C"/>
    <property type="match status" value="1"/>
</dbReference>
<keyword evidence="4 9" id="KW-0418">Kinase</keyword>
<comment type="caution">
    <text evidence="9">The sequence shown here is derived from an EMBL/GenBank/DDBJ whole genome shotgun (WGS) entry which is preliminary data.</text>
</comment>
<dbReference type="InterPro" id="IPR043129">
    <property type="entry name" value="ATPase_NBD"/>
</dbReference>
<evidence type="ECO:0000256" key="5">
    <source>
        <dbReference type="ARBA" id="ARBA00022840"/>
    </source>
</evidence>
<evidence type="ECO:0000259" key="8">
    <source>
        <dbReference type="Pfam" id="PF02782"/>
    </source>
</evidence>
<feature type="domain" description="Carbohydrate kinase FGGY C-terminal" evidence="8">
    <location>
        <begin position="290"/>
        <end position="453"/>
    </location>
</feature>
<dbReference type="InterPro" id="IPR000577">
    <property type="entry name" value="Carb_kinase_FGGY"/>
</dbReference>
<dbReference type="InterPro" id="IPR018483">
    <property type="entry name" value="Carb_kinase_FGGY_CS"/>
</dbReference>
<keyword evidence="5" id="KW-0067">ATP-binding</keyword>
<dbReference type="SUPFAM" id="SSF53067">
    <property type="entry name" value="Actin-like ATPase domain"/>
    <property type="match status" value="2"/>
</dbReference>
<dbReference type="InterPro" id="IPR018485">
    <property type="entry name" value="FGGY_C"/>
</dbReference>
<comment type="similarity">
    <text evidence="1">Belongs to the FGGY kinase family.</text>
</comment>
<evidence type="ECO:0000313" key="10">
    <source>
        <dbReference type="Proteomes" id="UP001596514"/>
    </source>
</evidence>
<name>A0ABW2T8W8_9ACTN</name>
<sequence length="508" mass="53956">MADASKPRGVPAVAAIDQGTSSSKAVVVGADGRVLGRSSVGIGRADPAPGWVEQDANEIRESVVAALVTVLDSVDVELVGIGLSNQRESAVIWSRRTGEPLGPVLGWQDRRTADRVRPLEESGWAARIRAKTGLPLDPMFSALKYEWLLDQVDPDREAARRGEIALGTIDSWLTWTLTGEHRIEIGNASRTQLLNLETLTWDGELLEVFRIPPVCLPRVSASTEATAALVDIPGVPRGTSIHGILGDSHAALYAHGVRAPGQVKATYGSGSSIMGLADVDDGRPGARVLDGLVTTIAWADPAPAFAFEGTILSTGATLLWLAKILGVDPAQLSALAQSVPDTQGVDLVPAFAGLGAPWWDESAVGLISGFGLGTGPGHLARAAFESVALQTEDLFSAVEERLGSPIDTVLADGGPSQNDWLMQVQADLSRRRVVRSNIAELSATGAAHLAGVGCGLWTADECLRLPRDRSPFDPLIERSEADARRRTWRSAIERSRFQPGTPRKQSDK</sequence>